<reference evidence="1" key="1">
    <citation type="journal article" date="2023" name="Plant J.">
        <title>The genome of the king protea, Protea cynaroides.</title>
        <authorList>
            <person name="Chang J."/>
            <person name="Duong T.A."/>
            <person name="Schoeman C."/>
            <person name="Ma X."/>
            <person name="Roodt D."/>
            <person name="Barker N."/>
            <person name="Li Z."/>
            <person name="Van de Peer Y."/>
            <person name="Mizrachi E."/>
        </authorList>
    </citation>
    <scope>NUCLEOTIDE SEQUENCE</scope>
    <source>
        <tissue evidence="1">Young leaves</tissue>
    </source>
</reference>
<organism evidence="1 2">
    <name type="scientific">Protea cynaroides</name>
    <dbReference type="NCBI Taxonomy" id="273540"/>
    <lineage>
        <taxon>Eukaryota</taxon>
        <taxon>Viridiplantae</taxon>
        <taxon>Streptophyta</taxon>
        <taxon>Embryophyta</taxon>
        <taxon>Tracheophyta</taxon>
        <taxon>Spermatophyta</taxon>
        <taxon>Magnoliopsida</taxon>
        <taxon>Proteales</taxon>
        <taxon>Proteaceae</taxon>
        <taxon>Protea</taxon>
    </lineage>
</organism>
<dbReference type="PANTHER" id="PTHR34576">
    <property type="entry name" value="MEMBRANE-ASSOCIATED KINASE REGULATOR 6-RELATED"/>
    <property type="match status" value="1"/>
</dbReference>
<sequence length="152" mass="17156">MERVMIAMECSQCPLSIESFSTSWLDNIRHSFENSLVDNPYDETNAFIELDPMWTTSKNFLSKAHDFSFKSSFDSSALFIIYADELFCNGIIMPIFINPSKMEATDCITKPPPPTAICAKESSTGALIPSHGNKKLERTLLRKNKRSSKSIF</sequence>
<dbReference type="Proteomes" id="UP001141806">
    <property type="component" value="Unassembled WGS sequence"/>
</dbReference>
<comment type="caution">
    <text evidence="1">The sequence shown here is derived from an EMBL/GenBank/DDBJ whole genome shotgun (WGS) entry which is preliminary data.</text>
</comment>
<dbReference type="InterPro" id="IPR044699">
    <property type="entry name" value="MAKR6"/>
</dbReference>
<dbReference type="PANTHER" id="PTHR34576:SF2">
    <property type="entry name" value="MEMBRANE-ASSOCIATED KINASE REGULATOR 6-RELATED"/>
    <property type="match status" value="1"/>
</dbReference>
<dbReference type="AlphaFoldDB" id="A0A9Q0QRH0"/>
<gene>
    <name evidence="1" type="ORF">NE237_015908</name>
</gene>
<evidence type="ECO:0000313" key="2">
    <source>
        <dbReference type="Proteomes" id="UP001141806"/>
    </source>
</evidence>
<accession>A0A9Q0QRH0</accession>
<proteinExistence type="predicted"/>
<dbReference type="EMBL" id="JAMYWD010000006">
    <property type="protein sequence ID" value="KAJ4969207.1"/>
    <property type="molecule type" value="Genomic_DNA"/>
</dbReference>
<dbReference type="OrthoDB" id="1913205at2759"/>
<evidence type="ECO:0000313" key="1">
    <source>
        <dbReference type="EMBL" id="KAJ4969207.1"/>
    </source>
</evidence>
<name>A0A9Q0QRH0_9MAGN</name>
<keyword evidence="2" id="KW-1185">Reference proteome</keyword>
<protein>
    <submittedName>
        <fullName evidence="1">Uncharacterized protein</fullName>
    </submittedName>
</protein>